<dbReference type="PROSITE" id="PS01348">
    <property type="entry name" value="MRAY_2"/>
    <property type="match status" value="1"/>
</dbReference>
<feature type="transmembrane region" description="Helical" evidence="12">
    <location>
        <begin position="20"/>
        <end position="42"/>
    </location>
</feature>
<sequence length="378" mass="41500">MLHELFTWLDTVYDVPGTGAVAFISTRTALAAVTSLLISLFIGRKMIQWLSKLQLKEVIRDDIGLDNHLAKGETPTMGGVIIILSIIIPTILWARLDSIYSWLIVFVVLALGIVGFIDDYIKVVKKDKSGLAGWFKIAGQVSVGLIVGAVLYSHPEFESFNSLTTVPFLKNVNLDYAYFGDTIGWVIYLGVAVFVVTAVSNATNLTDGLDGLAAGTSAICGIVFAIFAYVSGRVDFSGFLDIMYLPGAGELTIFTASLIGACIGFLWYNTNPASVFMGDTGSLALGGAFGALGLMLHKELLLPFICGIFFFETLSVIIQTTYFKYTKYKYGEGKRVFLMTPIHHHFEKKGWPEQKIVVRFWIITILLGILSLLTLKIR</sequence>
<evidence type="ECO:0000256" key="5">
    <source>
        <dbReference type="ARBA" id="ARBA00022692"/>
    </source>
</evidence>
<comment type="subcellular location">
    <subcellularLocation>
        <location evidence="12">Cell membrane</location>
        <topology evidence="12">Multi-pass membrane protein</topology>
    </subcellularLocation>
    <subcellularLocation>
        <location evidence="1">Membrane</location>
        <topology evidence="1">Multi-pass membrane protein</topology>
    </subcellularLocation>
</comment>
<evidence type="ECO:0000256" key="7">
    <source>
        <dbReference type="ARBA" id="ARBA00022984"/>
    </source>
</evidence>
<evidence type="ECO:0000256" key="12">
    <source>
        <dbReference type="HAMAP-Rule" id="MF_00038"/>
    </source>
</evidence>
<comment type="catalytic activity">
    <reaction evidence="12">
        <text>UDP-N-acetyl-alpha-D-muramoyl-L-alanyl-gamma-D-glutamyl-meso-2,6-diaminopimeloyl-D-alanyl-D-alanine + di-trans,octa-cis-undecaprenyl phosphate = di-trans,octa-cis-undecaprenyl diphospho-N-acetyl-alpha-D-muramoyl-L-alanyl-D-glutamyl-meso-2,6-diaminopimeloyl-D-alanyl-D-alanine + UMP</text>
        <dbReference type="Rhea" id="RHEA:28386"/>
        <dbReference type="ChEBI" id="CHEBI:57865"/>
        <dbReference type="ChEBI" id="CHEBI:60392"/>
        <dbReference type="ChEBI" id="CHEBI:61386"/>
        <dbReference type="ChEBI" id="CHEBI:61387"/>
        <dbReference type="EC" id="2.7.8.13"/>
    </reaction>
</comment>
<feature type="transmembrane region" description="Helical" evidence="12">
    <location>
        <begin position="100"/>
        <end position="121"/>
    </location>
</feature>
<protein>
    <recommendedName>
        <fullName evidence="12 13">Phospho-N-acetylmuramoyl-pentapeptide-transferase</fullName>
        <ecNumber evidence="12 13">2.7.8.13</ecNumber>
    </recommendedName>
    <alternativeName>
        <fullName evidence="12">UDP-MurNAc-pentapeptide phosphotransferase</fullName>
    </alternativeName>
</protein>
<evidence type="ECO:0000256" key="11">
    <source>
        <dbReference type="ARBA" id="ARBA00023316"/>
    </source>
</evidence>
<name>A0ABW5JN61_9BACT</name>
<keyword evidence="7 12" id="KW-0573">Peptidoglycan synthesis</keyword>
<evidence type="ECO:0000313" key="15">
    <source>
        <dbReference type="Proteomes" id="UP001597460"/>
    </source>
</evidence>
<reference evidence="15" key="1">
    <citation type="journal article" date="2019" name="Int. J. Syst. Evol. Microbiol.">
        <title>The Global Catalogue of Microorganisms (GCM) 10K type strain sequencing project: providing services to taxonomists for standard genome sequencing and annotation.</title>
        <authorList>
            <consortium name="The Broad Institute Genomics Platform"/>
            <consortium name="The Broad Institute Genome Sequencing Center for Infectious Disease"/>
            <person name="Wu L."/>
            <person name="Ma J."/>
        </authorList>
    </citation>
    <scope>NUCLEOTIDE SEQUENCE [LARGE SCALE GENOMIC DNA]</scope>
    <source>
        <strain evidence="15">KCTC 52042</strain>
    </source>
</reference>
<keyword evidence="12" id="KW-0460">Magnesium</keyword>
<evidence type="ECO:0000256" key="4">
    <source>
        <dbReference type="ARBA" id="ARBA00022679"/>
    </source>
</evidence>
<keyword evidence="6 12" id="KW-0133">Cell shape</keyword>
<keyword evidence="11 12" id="KW-0961">Cell wall biogenesis/degradation</keyword>
<dbReference type="InterPro" id="IPR003524">
    <property type="entry name" value="PNAcMuramoyl-5peptid_Trfase"/>
</dbReference>
<evidence type="ECO:0000256" key="9">
    <source>
        <dbReference type="ARBA" id="ARBA00023136"/>
    </source>
</evidence>
<dbReference type="EC" id="2.7.8.13" evidence="12 13"/>
<keyword evidence="12" id="KW-1003">Cell membrane</keyword>
<evidence type="ECO:0000256" key="1">
    <source>
        <dbReference type="ARBA" id="ARBA00004141"/>
    </source>
</evidence>
<keyword evidence="12" id="KW-0479">Metal-binding</keyword>
<evidence type="ECO:0000256" key="13">
    <source>
        <dbReference type="NCBIfam" id="TIGR00445"/>
    </source>
</evidence>
<dbReference type="InterPro" id="IPR000715">
    <property type="entry name" value="Glycosyl_transferase_4"/>
</dbReference>
<feature type="transmembrane region" description="Helical" evidence="12">
    <location>
        <begin position="76"/>
        <end position="94"/>
    </location>
</feature>
<keyword evidence="8 12" id="KW-1133">Transmembrane helix</keyword>
<dbReference type="GO" id="GO:0016740">
    <property type="term" value="F:transferase activity"/>
    <property type="evidence" value="ECO:0007669"/>
    <property type="project" value="UniProtKB-KW"/>
</dbReference>
<dbReference type="Pfam" id="PF10555">
    <property type="entry name" value="MraY_sig1"/>
    <property type="match status" value="1"/>
</dbReference>
<feature type="transmembrane region" description="Helical" evidence="12">
    <location>
        <begin position="302"/>
        <end position="325"/>
    </location>
</feature>
<comment type="function">
    <text evidence="12">Catalyzes the initial step of the lipid cycle reactions in the biosynthesis of the cell wall peptidoglycan: transfers peptidoglycan precursor phospho-MurNAc-pentapeptide from UDP-MurNAc-pentapeptide onto the lipid carrier undecaprenyl phosphate, yielding undecaprenyl-pyrophosphoryl-MurNAc-pentapeptide, known as lipid I.</text>
</comment>
<proteinExistence type="inferred from homology"/>
<keyword evidence="15" id="KW-1185">Reference proteome</keyword>
<evidence type="ECO:0000256" key="6">
    <source>
        <dbReference type="ARBA" id="ARBA00022960"/>
    </source>
</evidence>
<comment type="pathway">
    <text evidence="12">Cell wall biogenesis; peptidoglycan biosynthesis.</text>
</comment>
<comment type="similarity">
    <text evidence="2 12">Belongs to the glycosyltransferase 4 family. MraY subfamily.</text>
</comment>
<keyword evidence="3 12" id="KW-0132">Cell division</keyword>
<dbReference type="PANTHER" id="PTHR22926:SF5">
    <property type="entry name" value="PHOSPHO-N-ACETYLMURAMOYL-PENTAPEPTIDE-TRANSFERASE HOMOLOG"/>
    <property type="match status" value="1"/>
</dbReference>
<dbReference type="PANTHER" id="PTHR22926">
    <property type="entry name" value="PHOSPHO-N-ACETYLMURAMOYL-PENTAPEPTIDE-TRANSFERASE"/>
    <property type="match status" value="1"/>
</dbReference>
<comment type="caution">
    <text evidence="14">The sequence shown here is derived from an EMBL/GenBank/DDBJ whole genome shotgun (WGS) entry which is preliminary data.</text>
</comment>
<evidence type="ECO:0000256" key="2">
    <source>
        <dbReference type="ARBA" id="ARBA00005583"/>
    </source>
</evidence>
<organism evidence="14 15">
    <name type="scientific">Gracilimonas halophila</name>
    <dbReference type="NCBI Taxonomy" id="1834464"/>
    <lineage>
        <taxon>Bacteria</taxon>
        <taxon>Pseudomonadati</taxon>
        <taxon>Balneolota</taxon>
        <taxon>Balneolia</taxon>
        <taxon>Balneolales</taxon>
        <taxon>Balneolaceae</taxon>
        <taxon>Gracilimonas</taxon>
    </lineage>
</organism>
<accession>A0ABW5JN61</accession>
<dbReference type="RefSeq" id="WP_390302184.1">
    <property type="nucleotide sequence ID" value="NZ_JBHULI010000024.1"/>
</dbReference>
<dbReference type="EMBL" id="JBHULI010000024">
    <property type="protein sequence ID" value="MFD2532902.1"/>
    <property type="molecule type" value="Genomic_DNA"/>
</dbReference>
<dbReference type="InterPro" id="IPR018480">
    <property type="entry name" value="PNAcMuramoyl-5peptid_Trfase_CS"/>
</dbReference>
<keyword evidence="10 12" id="KW-0131">Cell cycle</keyword>
<dbReference type="PROSITE" id="PS01347">
    <property type="entry name" value="MRAY_1"/>
    <property type="match status" value="1"/>
</dbReference>
<dbReference type="CDD" id="cd06852">
    <property type="entry name" value="GT_MraY"/>
    <property type="match status" value="1"/>
</dbReference>
<feature type="transmembrane region" description="Helical" evidence="12">
    <location>
        <begin position="211"/>
        <end position="231"/>
    </location>
</feature>
<comment type="cofactor">
    <cofactor evidence="12">
        <name>Mg(2+)</name>
        <dbReference type="ChEBI" id="CHEBI:18420"/>
    </cofactor>
</comment>
<evidence type="ECO:0000256" key="8">
    <source>
        <dbReference type="ARBA" id="ARBA00022989"/>
    </source>
</evidence>
<dbReference type="Pfam" id="PF00953">
    <property type="entry name" value="Glycos_transf_4"/>
    <property type="match status" value="1"/>
</dbReference>
<feature type="transmembrane region" description="Helical" evidence="12">
    <location>
        <begin position="275"/>
        <end position="296"/>
    </location>
</feature>
<evidence type="ECO:0000313" key="14">
    <source>
        <dbReference type="EMBL" id="MFD2532902.1"/>
    </source>
</evidence>
<dbReference type="NCBIfam" id="TIGR00445">
    <property type="entry name" value="mraY"/>
    <property type="match status" value="1"/>
</dbReference>
<dbReference type="Proteomes" id="UP001597460">
    <property type="component" value="Unassembled WGS sequence"/>
</dbReference>
<feature type="transmembrane region" description="Helical" evidence="12">
    <location>
        <begin position="251"/>
        <end position="268"/>
    </location>
</feature>
<keyword evidence="5 12" id="KW-0812">Transmembrane</keyword>
<evidence type="ECO:0000256" key="3">
    <source>
        <dbReference type="ARBA" id="ARBA00022618"/>
    </source>
</evidence>
<keyword evidence="9 12" id="KW-0472">Membrane</keyword>
<keyword evidence="4 12" id="KW-0808">Transferase</keyword>
<dbReference type="HAMAP" id="MF_00038">
    <property type="entry name" value="MraY"/>
    <property type="match status" value="1"/>
</dbReference>
<feature type="transmembrane region" description="Helical" evidence="12">
    <location>
        <begin position="133"/>
        <end position="152"/>
    </location>
</feature>
<evidence type="ECO:0000256" key="10">
    <source>
        <dbReference type="ARBA" id="ARBA00023306"/>
    </source>
</evidence>
<gene>
    <name evidence="12 14" type="primary">mraY</name>
    <name evidence="14" type="ORF">ACFSVN_10630</name>
</gene>
<feature type="transmembrane region" description="Helical" evidence="12">
    <location>
        <begin position="356"/>
        <end position="375"/>
    </location>
</feature>
<feature type="transmembrane region" description="Helical" evidence="12">
    <location>
        <begin position="176"/>
        <end position="199"/>
    </location>
</feature>